<evidence type="ECO:0000256" key="1">
    <source>
        <dbReference type="ARBA" id="ARBA00022884"/>
    </source>
</evidence>
<dbReference type="OrthoDB" id="1932641at2759"/>
<proteinExistence type="predicted"/>
<gene>
    <name evidence="3" type="ORF">J8273_4231</name>
</gene>
<dbReference type="PANTHER" id="PTHR12826">
    <property type="entry name" value="RIBONUCLEASE Y"/>
    <property type="match status" value="1"/>
</dbReference>
<dbReference type="EMBL" id="JAHDYR010000016">
    <property type="protein sequence ID" value="KAG9394129.1"/>
    <property type="molecule type" value="Genomic_DNA"/>
</dbReference>
<dbReference type="SUPFAM" id="SSF54791">
    <property type="entry name" value="Eukaryotic type KH-domain (KH-domain type I)"/>
    <property type="match status" value="1"/>
</dbReference>
<sequence length="180" mass="20437">MMVSEDSVIVPLSRRTALKRDWDEICSYLVNRLSLDCMYNTKEHKIHFRTNEETEETNAMQKSRNYIDAYMQGFRLVDCVAFLRLDNIIVESFNVNDAKAVLKGANQSRAIGRICGVNGDIKNQIMDCTRTRIVVAGKKIHILGTPANNAVARRAMSQLIIGTKPGKIITNLQTYKERQV</sequence>
<protein>
    <submittedName>
        <fullName evidence="3">rRNA processing protein</fullName>
    </submittedName>
</protein>
<dbReference type="InterPro" id="IPR055211">
    <property type="entry name" value="KH_PNO1_2nd"/>
</dbReference>
<dbReference type="PANTHER" id="PTHR12826:SF13">
    <property type="entry name" value="RNA-BINDING PROTEIN PNO1"/>
    <property type="match status" value="1"/>
</dbReference>
<reference evidence="3" key="1">
    <citation type="submission" date="2021-05" db="EMBL/GenBank/DDBJ databases">
        <title>A free-living protist that lacks canonical eukaryotic 1 DNA replication and segregation systems.</title>
        <authorList>
            <person name="Salas-Leiva D.E."/>
            <person name="Tromer E.C."/>
            <person name="Curtis B.A."/>
            <person name="Jerlstrom-Hultqvist J."/>
            <person name="Kolisko M."/>
            <person name="Yi Z."/>
            <person name="Salas-Leiva J.S."/>
            <person name="Gallot-Lavallee L."/>
            <person name="Kops G.J.P.L."/>
            <person name="Archibald J.M."/>
            <person name="Simpson A.G.B."/>
            <person name="Roger A.J."/>
        </authorList>
    </citation>
    <scope>NUCLEOTIDE SEQUENCE</scope>
    <source>
        <strain evidence="3">BICM</strain>
    </source>
</reference>
<evidence type="ECO:0000313" key="3">
    <source>
        <dbReference type="EMBL" id="KAG9394129.1"/>
    </source>
</evidence>
<dbReference type="GO" id="GO:0005634">
    <property type="term" value="C:nucleus"/>
    <property type="evidence" value="ECO:0007669"/>
    <property type="project" value="TreeGrafter"/>
</dbReference>
<organism evidence="3 4">
    <name type="scientific">Carpediemonas membranifera</name>
    <dbReference type="NCBI Taxonomy" id="201153"/>
    <lineage>
        <taxon>Eukaryota</taxon>
        <taxon>Metamonada</taxon>
        <taxon>Carpediemonas-like organisms</taxon>
        <taxon>Carpediemonas</taxon>
    </lineage>
</organism>
<dbReference type="Pfam" id="PF22891">
    <property type="entry name" value="KH_PNO1_2nd"/>
    <property type="match status" value="1"/>
</dbReference>
<evidence type="ECO:0000259" key="2">
    <source>
        <dbReference type="Pfam" id="PF22891"/>
    </source>
</evidence>
<feature type="domain" description="PNO1 second type I KH" evidence="2">
    <location>
        <begin position="92"/>
        <end position="176"/>
    </location>
</feature>
<comment type="caution">
    <text evidence="3">The sequence shown here is derived from an EMBL/GenBank/DDBJ whole genome shotgun (WGS) entry which is preliminary data.</text>
</comment>
<evidence type="ECO:0000313" key="4">
    <source>
        <dbReference type="Proteomes" id="UP000717585"/>
    </source>
</evidence>
<keyword evidence="1" id="KW-0694">RNA-binding</keyword>
<dbReference type="GO" id="GO:0003723">
    <property type="term" value="F:RNA binding"/>
    <property type="evidence" value="ECO:0007669"/>
    <property type="project" value="UniProtKB-KW"/>
</dbReference>
<dbReference type="AlphaFoldDB" id="A0A8J6B4H0"/>
<accession>A0A8J6B4H0</accession>
<dbReference type="Gene3D" id="3.30.1370.10">
    <property type="entry name" value="K Homology domain, type 1"/>
    <property type="match status" value="1"/>
</dbReference>
<dbReference type="Proteomes" id="UP000717585">
    <property type="component" value="Unassembled WGS sequence"/>
</dbReference>
<name>A0A8J6B4H0_9EUKA</name>
<dbReference type="InterPro" id="IPR036612">
    <property type="entry name" value="KH_dom_type_1_sf"/>
</dbReference>
<keyword evidence="4" id="KW-1185">Reference proteome</keyword>